<dbReference type="EMBL" id="SLUI01000005">
    <property type="protein sequence ID" value="TCL37659.1"/>
    <property type="molecule type" value="Genomic_DNA"/>
</dbReference>
<dbReference type="PANTHER" id="PTHR45138:SF9">
    <property type="entry name" value="DIGUANYLATE CYCLASE DGCM-RELATED"/>
    <property type="match status" value="1"/>
</dbReference>
<feature type="transmembrane region" description="Helical" evidence="1">
    <location>
        <begin position="123"/>
        <end position="144"/>
    </location>
</feature>
<dbReference type="RefSeq" id="WP_165898838.1">
    <property type="nucleotide sequence ID" value="NZ_SLUI01000005.1"/>
</dbReference>
<comment type="caution">
    <text evidence="3">The sequence shown here is derived from an EMBL/GenBank/DDBJ whole genome shotgun (WGS) entry which is preliminary data.</text>
</comment>
<dbReference type="InterPro" id="IPR043128">
    <property type="entry name" value="Rev_trsase/Diguanyl_cyclase"/>
</dbReference>
<dbReference type="GO" id="GO:1902201">
    <property type="term" value="P:negative regulation of bacterial-type flagellum-dependent cell motility"/>
    <property type="evidence" value="ECO:0007669"/>
    <property type="project" value="TreeGrafter"/>
</dbReference>
<dbReference type="Pfam" id="PF00990">
    <property type="entry name" value="GGDEF"/>
    <property type="match status" value="1"/>
</dbReference>
<dbReference type="GO" id="GO:0043709">
    <property type="term" value="P:cell adhesion involved in single-species biofilm formation"/>
    <property type="evidence" value="ECO:0007669"/>
    <property type="project" value="TreeGrafter"/>
</dbReference>
<dbReference type="SUPFAM" id="SSF55781">
    <property type="entry name" value="GAF domain-like"/>
    <property type="match status" value="2"/>
</dbReference>
<dbReference type="InterPro" id="IPR029787">
    <property type="entry name" value="Nucleotide_cyclase"/>
</dbReference>
<name>A0A4R1PY85_9FIRM</name>
<keyword evidence="1" id="KW-1133">Transmembrane helix</keyword>
<feature type="transmembrane region" description="Helical" evidence="1">
    <location>
        <begin position="45"/>
        <end position="66"/>
    </location>
</feature>
<keyword evidence="1" id="KW-0472">Membrane</keyword>
<keyword evidence="1" id="KW-0812">Transmembrane</keyword>
<dbReference type="NCBIfam" id="TIGR00254">
    <property type="entry name" value="GGDEF"/>
    <property type="match status" value="1"/>
</dbReference>
<protein>
    <submittedName>
        <fullName evidence="3">Diguanylate cyclase (GGDEF)-like protein</fullName>
    </submittedName>
</protein>
<evidence type="ECO:0000313" key="3">
    <source>
        <dbReference type="EMBL" id="TCL37659.1"/>
    </source>
</evidence>
<dbReference type="FunFam" id="3.30.70.270:FF:000001">
    <property type="entry name" value="Diguanylate cyclase domain protein"/>
    <property type="match status" value="1"/>
</dbReference>
<dbReference type="Gene3D" id="3.30.70.270">
    <property type="match status" value="1"/>
</dbReference>
<gene>
    <name evidence="3" type="ORF">EV210_10593</name>
</gene>
<dbReference type="GO" id="GO:0005886">
    <property type="term" value="C:plasma membrane"/>
    <property type="evidence" value="ECO:0007669"/>
    <property type="project" value="TreeGrafter"/>
</dbReference>
<accession>A0A4R1PY85</accession>
<evidence type="ECO:0000256" key="1">
    <source>
        <dbReference type="SAM" id="Phobius"/>
    </source>
</evidence>
<dbReference type="Gene3D" id="3.30.450.40">
    <property type="match status" value="2"/>
</dbReference>
<dbReference type="SUPFAM" id="SSF55073">
    <property type="entry name" value="Nucleotide cyclase"/>
    <property type="match status" value="1"/>
</dbReference>
<feature type="transmembrane region" description="Helical" evidence="1">
    <location>
        <begin position="180"/>
        <end position="198"/>
    </location>
</feature>
<feature type="transmembrane region" description="Helical" evidence="1">
    <location>
        <begin position="204"/>
        <end position="226"/>
    </location>
</feature>
<dbReference type="Pfam" id="PF01590">
    <property type="entry name" value="GAF"/>
    <property type="match status" value="1"/>
</dbReference>
<feature type="transmembrane region" description="Helical" evidence="1">
    <location>
        <begin position="16"/>
        <end position="33"/>
    </location>
</feature>
<proteinExistence type="predicted"/>
<organism evidence="3 4">
    <name type="scientific">Anaerospora hongkongensis</name>
    <dbReference type="NCBI Taxonomy" id="244830"/>
    <lineage>
        <taxon>Bacteria</taxon>
        <taxon>Bacillati</taxon>
        <taxon>Bacillota</taxon>
        <taxon>Negativicutes</taxon>
        <taxon>Selenomonadales</taxon>
        <taxon>Sporomusaceae</taxon>
        <taxon>Anaerospora</taxon>
    </lineage>
</organism>
<dbReference type="SMART" id="SM00065">
    <property type="entry name" value="GAF"/>
    <property type="match status" value="1"/>
</dbReference>
<dbReference type="AlphaFoldDB" id="A0A4R1PY85"/>
<feature type="domain" description="GGDEF" evidence="2">
    <location>
        <begin position="626"/>
        <end position="763"/>
    </location>
</feature>
<dbReference type="GO" id="GO:0052621">
    <property type="term" value="F:diguanylate cyclase activity"/>
    <property type="evidence" value="ECO:0007669"/>
    <property type="project" value="TreeGrafter"/>
</dbReference>
<keyword evidence="4" id="KW-1185">Reference proteome</keyword>
<dbReference type="PROSITE" id="PS50887">
    <property type="entry name" value="GGDEF"/>
    <property type="match status" value="1"/>
</dbReference>
<evidence type="ECO:0000313" key="4">
    <source>
        <dbReference type="Proteomes" id="UP000295063"/>
    </source>
</evidence>
<dbReference type="InterPro" id="IPR050469">
    <property type="entry name" value="Diguanylate_Cyclase"/>
</dbReference>
<evidence type="ECO:0000259" key="2">
    <source>
        <dbReference type="PROSITE" id="PS50887"/>
    </source>
</evidence>
<dbReference type="InterPro" id="IPR003018">
    <property type="entry name" value="GAF"/>
</dbReference>
<sequence length="767" mass="84896">MVNNRWEYWLSGRSTAVLYGMLLALLTPLIYYAGRGETGGTAGELLLFGLCAFVIGLQAMNCLFAATAYGRKQDKQTVILGVVAVLLAGAAIAGAYNSFWQVPLYLLAFGAMAAALVWREKKVLVAILTGTFLLAIAYSGLSLVTTLERIWLWSLPVIFLTVALLQSTSSGQYGGRRNKFLRILLISGCSSIAAVMAASNAAAATWIAVLSLVYQSLTGIVIFFILKEWLIQFPVRAHARLHRLRQAALARQKAQFGFAEQGCRLEKTAMANIGRAITGSGKLTGFLEQIVSDAERVFGADHVFVSLLEGQPQLLWVVAYKSSILPVETSLENKFMGIKYAQGQVVDLDDIEEFLPRLRPEIARAGLKAMIGVPILVEGKLAGTLELFSNRRAGFSENQKNLASFYAEQIAIAVKIDRLQEVSVRKSDELALLHEVMRVVTDQPSPTMLLAKIGSMLNDFLRADAFAAFVVQRHLNPPLVRSVHAQDFAAEDVRRLEQLFAKRQLAGLKQDSPANEHFAKLLQPVLMPLTLVSGKTVSVMPLFFRHTLQGVIVFLWDYDRKANRYSHTEATLATIATQVAMGLDRDYLYGSIQKIGLTDNLTGIANRRFFDYTLKRELLRVRRYGRPLSLLMIDIDFFKKINDQYGHPAGDAVLQEMGKLLQGLFRKTDLPARYGGEEFAVVLPETPAVAAQALAEKLREQAEKKIFAPQGERISLTISIGAATVEAGIQSQNLTEEELILAADQALYRAKHTGRNRVETWQWDAEH</sequence>
<feature type="transmembrane region" description="Helical" evidence="1">
    <location>
        <begin position="102"/>
        <end position="118"/>
    </location>
</feature>
<dbReference type="InterPro" id="IPR000160">
    <property type="entry name" value="GGDEF_dom"/>
</dbReference>
<feature type="transmembrane region" description="Helical" evidence="1">
    <location>
        <begin position="78"/>
        <end position="96"/>
    </location>
</feature>
<dbReference type="Proteomes" id="UP000295063">
    <property type="component" value="Unassembled WGS sequence"/>
</dbReference>
<dbReference type="InterPro" id="IPR029016">
    <property type="entry name" value="GAF-like_dom_sf"/>
</dbReference>
<dbReference type="CDD" id="cd01949">
    <property type="entry name" value="GGDEF"/>
    <property type="match status" value="1"/>
</dbReference>
<reference evidence="3 4" key="1">
    <citation type="submission" date="2019-03" db="EMBL/GenBank/DDBJ databases">
        <title>Genomic Encyclopedia of Type Strains, Phase IV (KMG-IV): sequencing the most valuable type-strain genomes for metagenomic binning, comparative biology and taxonomic classification.</title>
        <authorList>
            <person name="Goeker M."/>
        </authorList>
    </citation>
    <scope>NUCLEOTIDE SEQUENCE [LARGE SCALE GENOMIC DNA]</scope>
    <source>
        <strain evidence="3 4">DSM 15969</strain>
    </source>
</reference>
<dbReference type="SMART" id="SM00267">
    <property type="entry name" value="GGDEF"/>
    <property type="match status" value="1"/>
</dbReference>
<feature type="transmembrane region" description="Helical" evidence="1">
    <location>
        <begin position="150"/>
        <end position="168"/>
    </location>
</feature>
<dbReference type="PANTHER" id="PTHR45138">
    <property type="entry name" value="REGULATORY COMPONENTS OF SENSORY TRANSDUCTION SYSTEM"/>
    <property type="match status" value="1"/>
</dbReference>